<feature type="compositionally biased region" description="Basic and acidic residues" evidence="4">
    <location>
        <begin position="242"/>
        <end position="275"/>
    </location>
</feature>
<feature type="region of interest" description="Disordered" evidence="4">
    <location>
        <begin position="166"/>
        <end position="209"/>
    </location>
</feature>
<protein>
    <recommendedName>
        <fullName evidence="5">U1-C C2H2-type zinc finger domain-containing protein</fullName>
    </recommendedName>
</protein>
<dbReference type="InterPro" id="IPR013085">
    <property type="entry name" value="U1-CZ_Znf_C2H2"/>
</dbReference>
<evidence type="ECO:0000313" key="6">
    <source>
        <dbReference type="EMBL" id="KAK0309062.1"/>
    </source>
</evidence>
<keyword evidence="3" id="KW-0862">Zinc</keyword>
<dbReference type="InterPro" id="IPR036236">
    <property type="entry name" value="Znf_C2H2_sf"/>
</dbReference>
<dbReference type="GO" id="GO:0000398">
    <property type="term" value="P:mRNA splicing, via spliceosome"/>
    <property type="evidence" value="ECO:0007669"/>
    <property type="project" value="InterPro"/>
</dbReference>
<dbReference type="PANTHER" id="PTHR13173">
    <property type="entry name" value="WW DOMAIN BINDING PROTEIN 4"/>
    <property type="match status" value="1"/>
</dbReference>
<keyword evidence="1" id="KW-0479">Metal-binding</keyword>
<evidence type="ECO:0000256" key="4">
    <source>
        <dbReference type="SAM" id="MobiDB-lite"/>
    </source>
</evidence>
<dbReference type="AlphaFoldDB" id="A0AAN6J1H3"/>
<sequence>MTEYWKSTPTYWCKFCATFVKDTPIERKGHEQSGKHQGAIQKNLRELTKTKEREERDRKRAKDEVARLNGLVGAGVEKAGGAAISGLRDVTVGRNGGGGGRGVETGPAMSTAAQRKAHAEQLVALGVELPEELRREVTGVGSWQVMNVRVVEEVVQPMTLADIKVKAGEEEDSKDGVGMEGASRGVRRRRPEEEAEGEEEEAVASRRRTVWGSSVRTYPGANTAERAEDLDALLSVGFTRKKPTETKEEDEGKPLKARDENSEEKVEIKQEHSTEENPITAVSVPGSQTPVTHVKQEDDGEADMPIPAVVFKKRNIKR</sequence>
<feature type="region of interest" description="Disordered" evidence="4">
    <location>
        <begin position="94"/>
        <end position="115"/>
    </location>
</feature>
<comment type="caution">
    <text evidence="6">The sequence shown here is derived from an EMBL/GenBank/DDBJ whole genome shotgun (WGS) entry which is preliminary data.</text>
</comment>
<gene>
    <name evidence="6" type="ORF">LTR82_015348</name>
</gene>
<dbReference type="InterPro" id="IPR040023">
    <property type="entry name" value="WBP4"/>
</dbReference>
<dbReference type="GO" id="GO:0008270">
    <property type="term" value="F:zinc ion binding"/>
    <property type="evidence" value="ECO:0007669"/>
    <property type="project" value="UniProtKB-KW"/>
</dbReference>
<dbReference type="GO" id="GO:0003723">
    <property type="term" value="F:RNA binding"/>
    <property type="evidence" value="ECO:0007669"/>
    <property type="project" value="TreeGrafter"/>
</dbReference>
<feature type="compositionally biased region" description="Acidic residues" evidence="4">
    <location>
        <begin position="193"/>
        <end position="202"/>
    </location>
</feature>
<dbReference type="Proteomes" id="UP001168146">
    <property type="component" value="Unassembled WGS sequence"/>
</dbReference>
<evidence type="ECO:0000256" key="1">
    <source>
        <dbReference type="ARBA" id="ARBA00022723"/>
    </source>
</evidence>
<accession>A0AAN6J1H3</accession>
<feature type="compositionally biased region" description="Gly residues" evidence="4">
    <location>
        <begin position="94"/>
        <end position="103"/>
    </location>
</feature>
<dbReference type="PANTHER" id="PTHR13173:SF10">
    <property type="entry name" value="WW DOMAIN-BINDING PROTEIN 4"/>
    <property type="match status" value="1"/>
</dbReference>
<evidence type="ECO:0000256" key="3">
    <source>
        <dbReference type="ARBA" id="ARBA00022833"/>
    </source>
</evidence>
<feature type="region of interest" description="Disordered" evidence="4">
    <location>
        <begin position="28"/>
        <end position="62"/>
    </location>
</feature>
<dbReference type="GO" id="GO:0071011">
    <property type="term" value="C:precatalytic spliceosome"/>
    <property type="evidence" value="ECO:0007669"/>
    <property type="project" value="TreeGrafter"/>
</dbReference>
<reference evidence="6" key="1">
    <citation type="submission" date="2021-12" db="EMBL/GenBank/DDBJ databases">
        <title>Black yeast isolated from Biological Soil Crust.</title>
        <authorList>
            <person name="Kurbessoian T."/>
        </authorList>
    </citation>
    <scope>NUCLEOTIDE SEQUENCE</scope>
    <source>
        <strain evidence="6">CCFEE 5208</strain>
    </source>
</reference>
<evidence type="ECO:0000256" key="2">
    <source>
        <dbReference type="ARBA" id="ARBA00022771"/>
    </source>
</evidence>
<feature type="domain" description="U1-C C2H2-type zinc finger" evidence="5">
    <location>
        <begin position="9"/>
        <end position="42"/>
    </location>
</feature>
<organism evidence="6 7">
    <name type="scientific">Friedmanniomyces endolithicus</name>
    <dbReference type="NCBI Taxonomy" id="329885"/>
    <lineage>
        <taxon>Eukaryota</taxon>
        <taxon>Fungi</taxon>
        <taxon>Dikarya</taxon>
        <taxon>Ascomycota</taxon>
        <taxon>Pezizomycotina</taxon>
        <taxon>Dothideomycetes</taxon>
        <taxon>Dothideomycetidae</taxon>
        <taxon>Mycosphaerellales</taxon>
        <taxon>Teratosphaeriaceae</taxon>
        <taxon>Friedmanniomyces</taxon>
    </lineage>
</organism>
<keyword evidence="2" id="KW-0863">Zinc-finger</keyword>
<feature type="region of interest" description="Disordered" evidence="4">
    <location>
        <begin position="235"/>
        <end position="306"/>
    </location>
</feature>
<name>A0AAN6J1H3_9PEZI</name>
<evidence type="ECO:0000259" key="5">
    <source>
        <dbReference type="Pfam" id="PF06220"/>
    </source>
</evidence>
<dbReference type="Pfam" id="PF06220">
    <property type="entry name" value="zf-U1"/>
    <property type="match status" value="1"/>
</dbReference>
<feature type="compositionally biased region" description="Basic and acidic residues" evidence="4">
    <location>
        <begin position="43"/>
        <end position="62"/>
    </location>
</feature>
<proteinExistence type="predicted"/>
<dbReference type="EMBL" id="JASUXU010000084">
    <property type="protein sequence ID" value="KAK0309062.1"/>
    <property type="molecule type" value="Genomic_DNA"/>
</dbReference>
<evidence type="ECO:0000313" key="7">
    <source>
        <dbReference type="Proteomes" id="UP001168146"/>
    </source>
</evidence>
<dbReference type="Gene3D" id="3.30.160.60">
    <property type="entry name" value="Classic Zinc Finger"/>
    <property type="match status" value="1"/>
</dbReference>
<dbReference type="SUPFAM" id="SSF57667">
    <property type="entry name" value="beta-beta-alpha zinc fingers"/>
    <property type="match status" value="1"/>
</dbReference>